<dbReference type="Pfam" id="PF22888">
    <property type="entry name" value="FIMAH"/>
    <property type="match status" value="1"/>
</dbReference>
<feature type="domain" description="FIMAH" evidence="2">
    <location>
        <begin position="157"/>
        <end position="230"/>
    </location>
</feature>
<reference evidence="3 4" key="1">
    <citation type="submission" date="2016-10" db="EMBL/GenBank/DDBJ databases">
        <authorList>
            <person name="de Groot N.N."/>
        </authorList>
    </citation>
    <scope>NUCLEOTIDE SEQUENCE [LARGE SCALE GENOMIC DNA]</scope>
    <source>
        <strain evidence="3 4">CGMCC 1.10449</strain>
    </source>
</reference>
<dbReference type="Proteomes" id="UP000199444">
    <property type="component" value="Unassembled WGS sequence"/>
</dbReference>
<keyword evidence="4" id="KW-1185">Reference proteome</keyword>
<evidence type="ECO:0000313" key="4">
    <source>
        <dbReference type="Proteomes" id="UP000199444"/>
    </source>
</evidence>
<dbReference type="SUPFAM" id="SSF49373">
    <property type="entry name" value="Invasin/intimin cell-adhesion fragments"/>
    <property type="match status" value="1"/>
</dbReference>
<evidence type="ECO:0000259" key="2">
    <source>
        <dbReference type="Pfam" id="PF22888"/>
    </source>
</evidence>
<protein>
    <recommendedName>
        <fullName evidence="2">FIMAH domain-containing protein</fullName>
    </recommendedName>
</protein>
<gene>
    <name evidence="3" type="ORF">SAMN05216231_0717</name>
</gene>
<dbReference type="STRING" id="553311.SAMN05216231_0717"/>
<accession>A0A1H0YL20</accession>
<evidence type="ECO:0000256" key="1">
    <source>
        <dbReference type="SAM" id="Coils"/>
    </source>
</evidence>
<feature type="coiled-coil region" evidence="1">
    <location>
        <begin position="177"/>
        <end position="213"/>
    </location>
</feature>
<dbReference type="AlphaFoldDB" id="A0A1H0YL20"/>
<dbReference type="InterPro" id="IPR054470">
    <property type="entry name" value="FIMAH_dom"/>
</dbReference>
<sequence length="237" mass="25983">MEVHPTLADLELNRPPKKQRCLPIVQIQKSKQLIGNNVHLTDLDCEGNIYYANGENLFKLPVPLETASITDEEVTIVLVQGEETSADLAVTLANGNNVDLAGADVEWTNSAPQVATIENGKITAKNAGSTVIQANVSYNGETIASNKIEITVQVTTTSLTEQVQSLEEAGDIEHSVAQQLVNRLAQANHHYENEETDQAIKHLEDFLKHLENSSVEEELKSLLESNIASIKESYLQD</sequence>
<proteinExistence type="predicted"/>
<keyword evidence="1" id="KW-0175">Coiled coil</keyword>
<dbReference type="Gene3D" id="2.60.40.1080">
    <property type="match status" value="1"/>
</dbReference>
<dbReference type="EMBL" id="FNKD01000001">
    <property type="protein sequence ID" value="SDQ15879.1"/>
    <property type="molecule type" value="Genomic_DNA"/>
</dbReference>
<dbReference type="InterPro" id="IPR008964">
    <property type="entry name" value="Invasin/intimin_cell_adhesion"/>
</dbReference>
<evidence type="ECO:0000313" key="3">
    <source>
        <dbReference type="EMBL" id="SDQ15879.1"/>
    </source>
</evidence>
<organism evidence="3 4">
    <name type="scientific">Virgibacillus salinus</name>
    <dbReference type="NCBI Taxonomy" id="553311"/>
    <lineage>
        <taxon>Bacteria</taxon>
        <taxon>Bacillati</taxon>
        <taxon>Bacillota</taxon>
        <taxon>Bacilli</taxon>
        <taxon>Bacillales</taxon>
        <taxon>Bacillaceae</taxon>
        <taxon>Virgibacillus</taxon>
    </lineage>
</organism>
<name>A0A1H0YL20_9BACI</name>